<evidence type="ECO:0000313" key="1">
    <source>
        <dbReference type="EMBL" id="BAF51963.1"/>
    </source>
</evidence>
<accession>A4PB32</accession>
<dbReference type="EMBL" id="AB128931">
    <property type="protein sequence ID" value="BAF51963.1"/>
    <property type="molecule type" value="mRNA"/>
</dbReference>
<reference evidence="1" key="1">
    <citation type="submission" date="2003-12" db="EMBL/GenBank/DDBJ databases">
        <title>Isolation of AD specific expressed gene using subtraction.</title>
        <authorList>
            <person name="Yokota T."/>
        </authorList>
    </citation>
    <scope>NUCLEOTIDE SEQUENCE</scope>
    <source>
        <tissue evidence="1">Brain</tissue>
    </source>
</reference>
<sequence>MLGRKALAKGCYVQGHRQWSACRSAACHKRPNTFYLFFFSFFLFRSCHPGWSAVSRYRTTLHSSLGDRPRLRLKKIK</sequence>
<proteinExistence type="evidence at transcript level"/>
<protein>
    <submittedName>
        <fullName evidence="1">Hypothetic protein</fullName>
    </submittedName>
</protein>
<name>A4PB32_HUMAN</name>
<organism evidence="1">
    <name type="scientific">Homo sapiens</name>
    <name type="common">Human</name>
    <dbReference type="NCBI Taxonomy" id="9606"/>
    <lineage>
        <taxon>Eukaryota</taxon>
        <taxon>Metazoa</taxon>
        <taxon>Chordata</taxon>
        <taxon>Craniata</taxon>
        <taxon>Vertebrata</taxon>
        <taxon>Euteleostomi</taxon>
        <taxon>Mammalia</taxon>
        <taxon>Eutheria</taxon>
        <taxon>Euarchontoglires</taxon>
        <taxon>Primates</taxon>
        <taxon>Haplorrhini</taxon>
        <taxon>Catarrhini</taxon>
        <taxon>Hominidae</taxon>
        <taxon>Homo</taxon>
    </lineage>
</organism>
<dbReference type="AlphaFoldDB" id="A4PB32"/>